<dbReference type="EMBL" id="FRBC01000004">
    <property type="protein sequence ID" value="SHK42485.1"/>
    <property type="molecule type" value="Genomic_DNA"/>
</dbReference>
<accession>A0A1M6SCP9</accession>
<evidence type="ECO:0000259" key="12">
    <source>
        <dbReference type="Pfam" id="PF03313"/>
    </source>
</evidence>
<evidence type="ECO:0000256" key="6">
    <source>
        <dbReference type="ARBA" id="ARBA00022723"/>
    </source>
</evidence>
<evidence type="ECO:0000256" key="1">
    <source>
        <dbReference type="ARBA" id="ARBA00001966"/>
    </source>
</evidence>
<evidence type="ECO:0000256" key="3">
    <source>
        <dbReference type="ARBA" id="ARBA00008636"/>
    </source>
</evidence>
<evidence type="ECO:0000256" key="11">
    <source>
        <dbReference type="RuleBase" id="RU366059"/>
    </source>
</evidence>
<comment type="pathway">
    <text evidence="2">Carbohydrate biosynthesis; gluconeogenesis.</text>
</comment>
<organism evidence="13 14">
    <name type="scientific">Selenomonas ruminantium</name>
    <dbReference type="NCBI Taxonomy" id="971"/>
    <lineage>
        <taxon>Bacteria</taxon>
        <taxon>Bacillati</taxon>
        <taxon>Bacillota</taxon>
        <taxon>Negativicutes</taxon>
        <taxon>Selenomonadales</taxon>
        <taxon>Selenomonadaceae</taxon>
        <taxon>Selenomonas</taxon>
    </lineage>
</organism>
<dbReference type="GO" id="GO:0046872">
    <property type="term" value="F:metal ion binding"/>
    <property type="evidence" value="ECO:0007669"/>
    <property type="project" value="UniProtKB-KW"/>
</dbReference>
<comment type="similarity">
    <text evidence="3 11">Belongs to the iron-sulfur dependent L-serine dehydratase family.</text>
</comment>
<feature type="domain" description="Serine dehydratase-like alpha subunit" evidence="12">
    <location>
        <begin position="20"/>
        <end position="278"/>
    </location>
</feature>
<evidence type="ECO:0000256" key="5">
    <source>
        <dbReference type="ARBA" id="ARBA00022485"/>
    </source>
</evidence>
<dbReference type="GO" id="GO:0051539">
    <property type="term" value="F:4 iron, 4 sulfur cluster binding"/>
    <property type="evidence" value="ECO:0007669"/>
    <property type="project" value="UniProtKB-UniRule"/>
</dbReference>
<comment type="catalytic activity">
    <reaction evidence="10 11">
        <text>L-serine = pyruvate + NH4(+)</text>
        <dbReference type="Rhea" id="RHEA:19169"/>
        <dbReference type="ChEBI" id="CHEBI:15361"/>
        <dbReference type="ChEBI" id="CHEBI:28938"/>
        <dbReference type="ChEBI" id="CHEBI:33384"/>
        <dbReference type="EC" id="4.3.1.17"/>
    </reaction>
</comment>
<evidence type="ECO:0000256" key="4">
    <source>
        <dbReference type="ARBA" id="ARBA00022432"/>
    </source>
</evidence>
<gene>
    <name evidence="13" type="ORF">SAMN05216582_1044</name>
</gene>
<dbReference type="OrthoDB" id="9805537at2"/>
<sequence>MKVIVNFGTIRELIELAEQQGASLHELIIQREMHDSQQERNEILSRMEVNWQVMKASIERGVANTEKSLSGLTGGDAKKIFAYRRQGYMGERVLAAAAYAVGISEVNAVMGRIVACPTAGSCGIVPAALYAAQQERGLADEVIVKALFTAAGIGMVVDQNASIAGAEGGCQAECGTAAGMAAGALVELAGGTPQQVGNAVALAIKNLLGLVCDPVAGLVEVPCVKRNGFAAVVAMLAADMTLSGVDSVIPVDEVIEAMNRIGKALPKSLRETSEGGLAVTKTAQLIEKKLYGSGI</sequence>
<dbReference type="NCBIfam" id="TIGR00718">
    <property type="entry name" value="sda_alpha"/>
    <property type="match status" value="1"/>
</dbReference>
<keyword evidence="6 11" id="KW-0479">Metal-binding</keyword>
<dbReference type="AlphaFoldDB" id="A0A1M6SCP9"/>
<dbReference type="InterPro" id="IPR051318">
    <property type="entry name" value="Fe-S_L-Ser"/>
</dbReference>
<dbReference type="EC" id="4.3.1.17" evidence="11"/>
<protein>
    <recommendedName>
        <fullName evidence="11">L-serine dehydratase</fullName>
        <ecNumber evidence="11">4.3.1.17</ecNumber>
    </recommendedName>
</protein>
<dbReference type="InterPro" id="IPR004642">
    <property type="entry name" value="Ser_deHydtase_asu"/>
</dbReference>
<keyword evidence="7 11" id="KW-0408">Iron</keyword>
<evidence type="ECO:0000256" key="9">
    <source>
        <dbReference type="ARBA" id="ARBA00023239"/>
    </source>
</evidence>
<dbReference type="Proteomes" id="UP000184263">
    <property type="component" value="Unassembled WGS sequence"/>
</dbReference>
<dbReference type="InterPro" id="IPR005130">
    <property type="entry name" value="Ser_deHydtase-like_asu"/>
</dbReference>
<keyword evidence="9 11" id="KW-0456">Lyase</keyword>
<name>A0A1M6SCP9_SELRU</name>
<dbReference type="Pfam" id="PF03313">
    <property type="entry name" value="SDH_alpha"/>
    <property type="match status" value="1"/>
</dbReference>
<evidence type="ECO:0000313" key="14">
    <source>
        <dbReference type="Proteomes" id="UP000184263"/>
    </source>
</evidence>
<comment type="cofactor">
    <cofactor evidence="1 11">
        <name>[4Fe-4S] cluster</name>
        <dbReference type="ChEBI" id="CHEBI:49883"/>
    </cofactor>
</comment>
<keyword evidence="8 11" id="KW-0411">Iron-sulfur</keyword>
<dbReference type="GO" id="GO:0003941">
    <property type="term" value="F:L-serine ammonia-lyase activity"/>
    <property type="evidence" value="ECO:0007669"/>
    <property type="project" value="UniProtKB-UniRule"/>
</dbReference>
<reference evidence="13 14" key="1">
    <citation type="submission" date="2016-11" db="EMBL/GenBank/DDBJ databases">
        <authorList>
            <person name="Jaros S."/>
            <person name="Januszkiewicz K."/>
            <person name="Wedrychowicz H."/>
        </authorList>
    </citation>
    <scope>NUCLEOTIDE SEQUENCE [LARGE SCALE GENOMIC DNA]</scope>
    <source>
        <strain evidence="13 14">HD4</strain>
    </source>
</reference>
<proteinExistence type="inferred from homology"/>
<evidence type="ECO:0000256" key="10">
    <source>
        <dbReference type="ARBA" id="ARBA00049406"/>
    </source>
</evidence>
<dbReference type="PANTHER" id="PTHR30182:SF1">
    <property type="entry name" value="L-SERINE DEHYDRATASE 1"/>
    <property type="match status" value="1"/>
</dbReference>
<evidence type="ECO:0000256" key="7">
    <source>
        <dbReference type="ARBA" id="ARBA00023004"/>
    </source>
</evidence>
<keyword evidence="4 11" id="KW-0312">Gluconeogenesis</keyword>
<evidence type="ECO:0000256" key="8">
    <source>
        <dbReference type="ARBA" id="ARBA00023014"/>
    </source>
</evidence>
<dbReference type="GO" id="GO:0006094">
    <property type="term" value="P:gluconeogenesis"/>
    <property type="evidence" value="ECO:0007669"/>
    <property type="project" value="UniProtKB-KW"/>
</dbReference>
<dbReference type="PANTHER" id="PTHR30182">
    <property type="entry name" value="L-SERINE DEHYDRATASE"/>
    <property type="match status" value="1"/>
</dbReference>
<evidence type="ECO:0000313" key="13">
    <source>
        <dbReference type="EMBL" id="SHK42485.1"/>
    </source>
</evidence>
<keyword evidence="5 11" id="KW-0004">4Fe-4S</keyword>
<evidence type="ECO:0000256" key="2">
    <source>
        <dbReference type="ARBA" id="ARBA00004742"/>
    </source>
</evidence>